<evidence type="ECO:0000256" key="2">
    <source>
        <dbReference type="ARBA" id="ARBA00022490"/>
    </source>
</evidence>
<feature type="region of interest" description="Disordered" evidence="4">
    <location>
        <begin position="866"/>
        <end position="885"/>
    </location>
</feature>
<keyword evidence="3" id="KW-0344">Guanine-nucleotide releasing factor</keyword>
<accession>A0AAV3APJ9</accession>
<sequence length="1299" mass="147209">MFIKFLGKFETFIFYHIDFFKEYFDLVIYFKNLQYHNFLLQSPDIAEDLDNKLEPNEDSDAQHCEPGCSLDQDEDYFETRSCFSESPSELKSEVFESVSDIDSVCSDTTDELNRRSDCLLLEKNKSVYSDIQSCINSNIYFSKDTLCSHKDQSNLPFCSPTQIFLSQKSLTSDLYNTEDTDKELSLRNDFLFSDLNCRSDTENNNLLVNDLQDDRAKRTDTQSCLESAAAKQKGVNCISLSEGCLSCVRSDTSTIAYLCEYHQSLPNIYFKTTSYHITSPIAHNNNNDTRHEETSAITKSFSTENLNLNTPSTCLDQCNVILMRTSTEEEIQAQEDNCQEHIPSSKDWNTSYSCHWTQQETVLRHTEDTIHVGSTKESGAESGYGADICENIIRNVKKTVAYQYNSSETEITKPIVPQHNHKTHDTDKALNNGNGKEYKISGTKSELDNTVTDSSNRPPLIIISIQRTGAQATRNKLEDIKPVKEQCTETFHSQTNRLHDNSQTFIQDCSKRDVDKNALENINLTYTENKKEDNNFIEGHTDMKGLHVTDEDQEVLQTSQDKKDQQWDKKLDGLSTENYTSVRFEEKNMEIIQETHLDRQSTVDLIVSPNGPCVAENSPLILERENTGSLEENEAEEQSSVDRTVSPNAPPCLYSEESSDCSDHLEFSFSDDDLDDEKECHDSSHTESNMEDTLSPTQASSSGKTGRTENMNVSSDVRSHPNENNSIRSNCTENEDSCEKVEQSMNSVKVEYDTIKHISSEHSVLSPVSEIPEEGSESIKPENSTDTNDSVRSAETKSNTECNPVQSLKPPILKSRQIENLCKDEHNSDVSDDDLFEEGRGLKERLSWAHKSFSSLFDFKNLEKENVTQQTDPENKEEKKKIRAHQMSWRAIRKTKERDSLKRLSVQNLSTQAISPNKPRKPSREKLEPGHENSSVVPDLLSSSPSEIKEDACTESNNDKDTTTNSPNLRTNYVEKRSPQKCGTNPRTSFDQANTTEQLLLSKHSPTTSYSNIFSNSELNSMPCRPMSPKPQSQWPSYQRKSLRNSRASATSTTSLGNCSPLESYLDSQESSTVFKPWPLSSLENEFQKEDSGISSQSQASIYTASSTSDILRDEENRPNQVTAIKVQREKILQKRKTSEMLVFTFPNTDTTSKTSTIPLLASAGCRKDSEKRKTQSLYRSFSCDDLWVNQTKQSMNVNKSGISIPAKNQMKNTQVRMNGSKSTIPYEIFRFLPLKLHAFSQSTPTRLDLVGCSRRVTFPGICNVNCLCYVDDNDALRIMFHCNSTYIYSFLTSMDYVS</sequence>
<feature type="compositionally biased region" description="Basic and acidic residues" evidence="4">
    <location>
        <begin position="922"/>
        <end position="931"/>
    </location>
</feature>
<protein>
    <submittedName>
        <fullName evidence="5">Uncharacterized protein</fullName>
    </submittedName>
</protein>
<organism evidence="5 6">
    <name type="scientific">Pyxicephalus adspersus</name>
    <name type="common">African bullfrog</name>
    <dbReference type="NCBI Taxonomy" id="30357"/>
    <lineage>
        <taxon>Eukaryota</taxon>
        <taxon>Metazoa</taxon>
        <taxon>Chordata</taxon>
        <taxon>Craniata</taxon>
        <taxon>Vertebrata</taxon>
        <taxon>Euteleostomi</taxon>
        <taxon>Amphibia</taxon>
        <taxon>Batrachia</taxon>
        <taxon>Anura</taxon>
        <taxon>Neobatrachia</taxon>
        <taxon>Ranoidea</taxon>
        <taxon>Pyxicephalidae</taxon>
        <taxon>Pyxicephalinae</taxon>
        <taxon>Pyxicephalus</taxon>
    </lineage>
</organism>
<feature type="compositionally biased region" description="Basic and acidic residues" evidence="4">
    <location>
        <begin position="947"/>
        <end position="962"/>
    </location>
</feature>
<evidence type="ECO:0000256" key="1">
    <source>
        <dbReference type="ARBA" id="ARBA00004496"/>
    </source>
</evidence>
<dbReference type="PANTHER" id="PTHR47544">
    <property type="entry name" value="RHO GUANINE NUCLEOTIDE EXCHANGE FACTOR 4"/>
    <property type="match status" value="1"/>
</dbReference>
<dbReference type="GO" id="GO:0005737">
    <property type="term" value="C:cytoplasm"/>
    <property type="evidence" value="ECO:0007669"/>
    <property type="project" value="UniProtKB-SubCell"/>
</dbReference>
<keyword evidence="6" id="KW-1185">Reference proteome</keyword>
<name>A0AAV3APJ9_PYXAD</name>
<feature type="region of interest" description="Disordered" evidence="4">
    <location>
        <begin position="418"/>
        <end position="441"/>
    </location>
</feature>
<evidence type="ECO:0000313" key="5">
    <source>
        <dbReference type="EMBL" id="DBA25937.1"/>
    </source>
</evidence>
<feature type="compositionally biased region" description="Polar residues" evidence="4">
    <location>
        <begin position="1030"/>
        <end position="1040"/>
    </location>
</feature>
<keyword evidence="2" id="KW-0963">Cytoplasm</keyword>
<feature type="compositionally biased region" description="Polar residues" evidence="4">
    <location>
        <begin position="691"/>
        <end position="732"/>
    </location>
</feature>
<feature type="region of interest" description="Disordered" evidence="4">
    <location>
        <begin position="895"/>
        <end position="1061"/>
    </location>
</feature>
<dbReference type="EMBL" id="DYDO01000004">
    <property type="protein sequence ID" value="DBA25937.1"/>
    <property type="molecule type" value="Genomic_DNA"/>
</dbReference>
<feature type="region of interest" description="Disordered" evidence="4">
    <location>
        <begin position="628"/>
        <end position="739"/>
    </location>
</feature>
<reference evidence="5" key="1">
    <citation type="thesis" date="2020" institute="ProQuest LLC" country="789 East Eisenhower Parkway, Ann Arbor, MI, USA">
        <title>Comparative Genomics and Chromosome Evolution.</title>
        <authorList>
            <person name="Mudd A.B."/>
        </authorList>
    </citation>
    <scope>NUCLEOTIDE SEQUENCE</scope>
    <source>
        <strain evidence="5">1538</strain>
        <tissue evidence="5">Blood</tissue>
    </source>
</reference>
<evidence type="ECO:0000313" key="6">
    <source>
        <dbReference type="Proteomes" id="UP001181693"/>
    </source>
</evidence>
<evidence type="ECO:0000256" key="3">
    <source>
        <dbReference type="ARBA" id="ARBA00022658"/>
    </source>
</evidence>
<feature type="compositionally biased region" description="Low complexity" evidence="4">
    <location>
        <begin position="1045"/>
        <end position="1056"/>
    </location>
</feature>
<dbReference type="Proteomes" id="UP001181693">
    <property type="component" value="Unassembled WGS sequence"/>
</dbReference>
<dbReference type="GO" id="GO:0005085">
    <property type="term" value="F:guanyl-nucleotide exchange factor activity"/>
    <property type="evidence" value="ECO:0007669"/>
    <property type="project" value="UniProtKB-KW"/>
</dbReference>
<dbReference type="PANTHER" id="PTHR47544:SF2">
    <property type="entry name" value="RHO GUANINE NUCLEOTIDE EXCHANGE FACTOR 4"/>
    <property type="match status" value="1"/>
</dbReference>
<feature type="compositionally biased region" description="Low complexity" evidence="4">
    <location>
        <begin position="934"/>
        <end position="946"/>
    </location>
</feature>
<proteinExistence type="predicted"/>
<evidence type="ECO:0000256" key="4">
    <source>
        <dbReference type="SAM" id="MobiDB-lite"/>
    </source>
</evidence>
<feature type="region of interest" description="Disordered" evidence="4">
    <location>
        <begin position="761"/>
        <end position="807"/>
    </location>
</feature>
<feature type="compositionally biased region" description="Polar residues" evidence="4">
    <location>
        <begin position="781"/>
        <end position="806"/>
    </location>
</feature>
<gene>
    <name evidence="5" type="ORF">GDO54_010262</name>
</gene>
<comment type="subcellular location">
    <subcellularLocation>
        <location evidence="1">Cytoplasm</location>
    </subcellularLocation>
</comment>
<feature type="compositionally biased region" description="Polar residues" evidence="4">
    <location>
        <begin position="981"/>
        <end position="1020"/>
    </location>
</feature>
<feature type="compositionally biased region" description="Polar residues" evidence="4">
    <location>
        <begin position="905"/>
        <end position="915"/>
    </location>
</feature>
<comment type="caution">
    <text evidence="5">The sequence shown here is derived from an EMBL/GenBank/DDBJ whole genome shotgun (WGS) entry which is preliminary data.</text>
</comment>